<organism evidence="3 4">
    <name type="scientific">Streptomyces diastatochromogenes</name>
    <dbReference type="NCBI Taxonomy" id="42236"/>
    <lineage>
        <taxon>Bacteria</taxon>
        <taxon>Bacillati</taxon>
        <taxon>Actinomycetota</taxon>
        <taxon>Actinomycetes</taxon>
        <taxon>Kitasatosporales</taxon>
        <taxon>Streptomycetaceae</taxon>
        <taxon>Streptomyces</taxon>
    </lineage>
</organism>
<proteinExistence type="predicted"/>
<dbReference type="GO" id="GO:0019878">
    <property type="term" value="P:lysine biosynthetic process via aminoadipic acid"/>
    <property type="evidence" value="ECO:0007669"/>
    <property type="project" value="TreeGrafter"/>
</dbReference>
<dbReference type="SUPFAM" id="SSF56214">
    <property type="entry name" value="4'-phosphopantetheinyl transferase"/>
    <property type="match status" value="2"/>
</dbReference>
<feature type="region of interest" description="Disordered" evidence="2">
    <location>
        <begin position="215"/>
        <end position="258"/>
    </location>
</feature>
<dbReference type="InterPro" id="IPR050559">
    <property type="entry name" value="P-Pant_transferase_sf"/>
</dbReference>
<sequence>MTRADAGPDAGAADLWTLSEHRVPELAARLGGPELLAPDERTRHDRLLRTGSRRRFLGGRLLARLALSTRTGLPPDTWRFVRGANGRPEPVPNSAGLRFNLSHTDGLIVCVLTRGRGCGADVERVPFDAEKTRLLNAFLGPADPDLATSERWVLAEAYLKGVGVGLAGGLKDLRFRHQGGGRFGVADGRRPDLARRWRLDLLRPSAHHLVAVATEGGGTLRRREPGTALSRTPLPSLPSLPSPTALTSPTPLPDLLRP</sequence>
<evidence type="ECO:0008006" key="5">
    <source>
        <dbReference type="Google" id="ProtNLM"/>
    </source>
</evidence>
<reference evidence="3 4" key="1">
    <citation type="submission" date="2016-07" db="EMBL/GenBank/DDBJ databases">
        <title>Draft genome of Streptomyces diastatochromogenes.</title>
        <authorList>
            <person name="Podduturi R."/>
            <person name="Lukassen M.B."/>
            <person name="Clausen N."/>
            <person name="Nielsen J.L."/>
            <person name="Jorgensen N.O."/>
        </authorList>
    </citation>
    <scope>NUCLEOTIDE SEQUENCE [LARGE SCALE GENOMIC DNA]</scope>
    <source>
        <strain evidence="3 4">DSM 40608</strain>
    </source>
</reference>
<dbReference type="Gene3D" id="3.90.470.20">
    <property type="entry name" value="4'-phosphopantetheinyl transferase domain"/>
    <property type="match status" value="1"/>
</dbReference>
<name>A0A233S8L9_STRDA</name>
<dbReference type="GO" id="GO:0005829">
    <property type="term" value="C:cytosol"/>
    <property type="evidence" value="ECO:0007669"/>
    <property type="project" value="TreeGrafter"/>
</dbReference>
<evidence type="ECO:0000256" key="1">
    <source>
        <dbReference type="ARBA" id="ARBA00022679"/>
    </source>
</evidence>
<dbReference type="EMBL" id="MCGQ01000026">
    <property type="protein sequence ID" value="OXY92027.1"/>
    <property type="molecule type" value="Genomic_DNA"/>
</dbReference>
<dbReference type="PANTHER" id="PTHR12215">
    <property type="entry name" value="PHOSPHOPANTETHEINE TRANSFERASE"/>
    <property type="match status" value="1"/>
</dbReference>
<feature type="compositionally biased region" description="Low complexity" evidence="2">
    <location>
        <begin position="242"/>
        <end position="258"/>
    </location>
</feature>
<protein>
    <recommendedName>
        <fullName evidence="5">4'-phosphopantetheinyl transferase domain-containing protein</fullName>
    </recommendedName>
</protein>
<dbReference type="InterPro" id="IPR037143">
    <property type="entry name" value="4-PPantetheinyl_Trfase_dom_sf"/>
</dbReference>
<dbReference type="AlphaFoldDB" id="A0A233S8L9"/>
<comment type="caution">
    <text evidence="3">The sequence shown here is derived from an EMBL/GenBank/DDBJ whole genome shotgun (WGS) entry which is preliminary data.</text>
</comment>
<evidence type="ECO:0000313" key="4">
    <source>
        <dbReference type="Proteomes" id="UP000215483"/>
    </source>
</evidence>
<evidence type="ECO:0000256" key="2">
    <source>
        <dbReference type="SAM" id="MobiDB-lite"/>
    </source>
</evidence>
<keyword evidence="1" id="KW-0808">Transferase</keyword>
<dbReference type="PANTHER" id="PTHR12215:SF10">
    <property type="entry name" value="L-AMINOADIPATE-SEMIALDEHYDE DEHYDROGENASE-PHOSPHOPANTETHEINYL TRANSFERASE"/>
    <property type="match status" value="1"/>
</dbReference>
<gene>
    <name evidence="3" type="ORF">BEK98_28175</name>
</gene>
<dbReference type="GO" id="GO:0000287">
    <property type="term" value="F:magnesium ion binding"/>
    <property type="evidence" value="ECO:0007669"/>
    <property type="project" value="InterPro"/>
</dbReference>
<keyword evidence="4" id="KW-1185">Reference proteome</keyword>
<accession>A0A233S8L9</accession>
<evidence type="ECO:0000313" key="3">
    <source>
        <dbReference type="EMBL" id="OXY92027.1"/>
    </source>
</evidence>
<dbReference type="Proteomes" id="UP000215483">
    <property type="component" value="Unassembled WGS sequence"/>
</dbReference>
<dbReference type="GO" id="GO:0008897">
    <property type="term" value="F:holo-[acyl-carrier-protein] synthase activity"/>
    <property type="evidence" value="ECO:0007669"/>
    <property type="project" value="InterPro"/>
</dbReference>